<dbReference type="PROSITE" id="PS00659">
    <property type="entry name" value="GLYCOSYL_HYDROL_F5"/>
    <property type="match status" value="1"/>
</dbReference>
<dbReference type="OrthoDB" id="154460at2"/>
<keyword evidence="1 6" id="KW-0732">Signal</keyword>
<dbReference type="Gene3D" id="2.60.120.260">
    <property type="entry name" value="Galactose-binding domain-like"/>
    <property type="match status" value="1"/>
</dbReference>
<dbReference type="GO" id="GO:0030246">
    <property type="term" value="F:carbohydrate binding"/>
    <property type="evidence" value="ECO:0007669"/>
    <property type="project" value="InterPro"/>
</dbReference>
<dbReference type="InterPro" id="IPR001547">
    <property type="entry name" value="Glyco_hydro_5"/>
</dbReference>
<evidence type="ECO:0000256" key="1">
    <source>
        <dbReference type="ARBA" id="ARBA00022729"/>
    </source>
</evidence>
<dbReference type="InterPro" id="IPR008979">
    <property type="entry name" value="Galactose-bd-like_sf"/>
</dbReference>
<evidence type="ECO:0000313" key="9">
    <source>
        <dbReference type="Proteomes" id="UP000199249"/>
    </source>
</evidence>
<dbReference type="PROSITE" id="PS51257">
    <property type="entry name" value="PROKAR_LIPOPROTEIN"/>
    <property type="match status" value="1"/>
</dbReference>
<dbReference type="PANTHER" id="PTHR34142:SF1">
    <property type="entry name" value="GLYCOSIDE HYDROLASE FAMILY 5 DOMAIN-CONTAINING PROTEIN"/>
    <property type="match status" value="1"/>
</dbReference>
<dbReference type="PANTHER" id="PTHR34142">
    <property type="entry name" value="ENDO-BETA-1,4-GLUCANASE A"/>
    <property type="match status" value="1"/>
</dbReference>
<feature type="signal peptide" evidence="6">
    <location>
        <begin position="1"/>
        <end position="37"/>
    </location>
</feature>
<accession>A0A1H3ARN4</accession>
<evidence type="ECO:0000256" key="5">
    <source>
        <dbReference type="SAM" id="MobiDB-lite"/>
    </source>
</evidence>
<dbReference type="RefSeq" id="WP_092736625.1">
    <property type="nucleotide sequence ID" value="NZ_FNOV01000001.1"/>
</dbReference>
<dbReference type="InterPro" id="IPR005084">
    <property type="entry name" value="CBM6"/>
</dbReference>
<keyword evidence="9" id="KW-1185">Reference proteome</keyword>
<dbReference type="InterPro" id="IPR018087">
    <property type="entry name" value="Glyco_hydro_5_CS"/>
</dbReference>
<dbReference type="GO" id="GO:0004553">
    <property type="term" value="F:hydrolase activity, hydrolyzing O-glycosyl compounds"/>
    <property type="evidence" value="ECO:0007669"/>
    <property type="project" value="InterPro"/>
</dbReference>
<dbReference type="EMBL" id="FNOV01000001">
    <property type="protein sequence ID" value="SDX32336.1"/>
    <property type="molecule type" value="Genomic_DNA"/>
</dbReference>
<dbReference type="GO" id="GO:0000272">
    <property type="term" value="P:polysaccharide catabolic process"/>
    <property type="evidence" value="ECO:0007669"/>
    <property type="project" value="InterPro"/>
</dbReference>
<dbReference type="SMART" id="SM00606">
    <property type="entry name" value="CBD_IV"/>
    <property type="match status" value="1"/>
</dbReference>
<feature type="region of interest" description="Disordered" evidence="5">
    <location>
        <begin position="351"/>
        <end position="370"/>
    </location>
</feature>
<dbReference type="Proteomes" id="UP000199249">
    <property type="component" value="Unassembled WGS sequence"/>
</dbReference>
<feature type="chain" id="PRO_5011650404" evidence="6">
    <location>
        <begin position="38"/>
        <end position="592"/>
    </location>
</feature>
<keyword evidence="2 4" id="KW-0378">Hydrolase</keyword>
<sequence length="592" mass="63511">MKQTPTSQPAAHRGWRAGLLGAAALLLTACGACEAQAPQTAVQQYGQLKVSGNKIVDKNNQPVSLAGNSLFWSNPGWGPYNDYYNANTVGWLKNSWNAKIVRIAMGVEEGGQGGRPYLFDKAANLAKVRTVVNACLAQGIYVIIDWHTHHAEDYQAEAITFFKQMATEFGDKPNVIYEVYNEPRPDGATEWNNVIKPYAEAVAGAIRAIDPDNLIIVGTPLYSQRVDLAADNPITKYSNIAYTLHFYAAFQPHQQPLIDIAQKALDKGVALFVTEWGTVQNTGAGAPDPVWTEKWMTFLKKNSISHANWAMVNKDEGASALVPGAPNSGPWSDSYLTASGKLVKGYIQNWNGTATPTPPTPQPPTTGSTTKVEAESYNAMNGVRTQPTTDTGGGLNVGYLDAGDWMAYTITVPTAGTYRIDYRVASLNGGGRISLEQNSGTTFLGTVTVPKTNGWQTWTTISQTVTLQAGRQDIAIGVPAGGYNVNWWSFTKVNSTNRAASSESVATASQPTTLALYPNPTQEQLTVTLPAADGTLQLTVFNAQGRAVISRAVAGQPGAQQLRMPIAALEPGSYLVQVSGSGTSQTSRFVIQ</sequence>
<dbReference type="STRING" id="651662.SAMN04488069_10117"/>
<dbReference type="PROSITE" id="PS51175">
    <property type="entry name" value="CBM6"/>
    <property type="match status" value="1"/>
</dbReference>
<dbReference type="Gene3D" id="3.20.20.80">
    <property type="entry name" value="Glycosidases"/>
    <property type="match status" value="1"/>
</dbReference>
<dbReference type="InterPro" id="IPR026444">
    <property type="entry name" value="Secre_tail"/>
</dbReference>
<organism evidence="8 9">
    <name type="scientific">Hymenobacter psychrophilus</name>
    <dbReference type="NCBI Taxonomy" id="651662"/>
    <lineage>
        <taxon>Bacteria</taxon>
        <taxon>Pseudomonadati</taxon>
        <taxon>Bacteroidota</taxon>
        <taxon>Cytophagia</taxon>
        <taxon>Cytophagales</taxon>
        <taxon>Hymenobacteraceae</taxon>
        <taxon>Hymenobacter</taxon>
    </lineage>
</organism>
<feature type="domain" description="CBM6" evidence="7">
    <location>
        <begin position="370"/>
        <end position="491"/>
    </location>
</feature>
<dbReference type="NCBIfam" id="TIGR04183">
    <property type="entry name" value="Por_Secre_tail"/>
    <property type="match status" value="1"/>
</dbReference>
<evidence type="ECO:0000256" key="4">
    <source>
        <dbReference type="RuleBase" id="RU361153"/>
    </source>
</evidence>
<name>A0A1H3ARN4_9BACT</name>
<dbReference type="InterPro" id="IPR017853">
    <property type="entry name" value="GH"/>
</dbReference>
<dbReference type="InterPro" id="IPR006584">
    <property type="entry name" value="Cellulose-bd_IV"/>
</dbReference>
<proteinExistence type="inferred from homology"/>
<dbReference type="SUPFAM" id="SSF51445">
    <property type="entry name" value="(Trans)glycosidases"/>
    <property type="match status" value="1"/>
</dbReference>
<evidence type="ECO:0000313" key="8">
    <source>
        <dbReference type="EMBL" id="SDX32336.1"/>
    </source>
</evidence>
<dbReference type="Pfam" id="PF00150">
    <property type="entry name" value="Cellulase"/>
    <property type="match status" value="1"/>
</dbReference>
<protein>
    <submittedName>
        <fullName evidence="8">Endoglucanase</fullName>
    </submittedName>
</protein>
<comment type="similarity">
    <text evidence="4">Belongs to the glycosyl hydrolase 5 (cellulase A) family.</text>
</comment>
<evidence type="ECO:0000256" key="2">
    <source>
        <dbReference type="ARBA" id="ARBA00022801"/>
    </source>
</evidence>
<keyword evidence="3 4" id="KW-0326">Glycosidase</keyword>
<dbReference type="Pfam" id="PF18962">
    <property type="entry name" value="Por_Secre_tail"/>
    <property type="match status" value="1"/>
</dbReference>
<dbReference type="AlphaFoldDB" id="A0A1H3ARN4"/>
<dbReference type="CDD" id="cd04080">
    <property type="entry name" value="CBM6_cellulase-like"/>
    <property type="match status" value="1"/>
</dbReference>
<dbReference type="Pfam" id="PF03422">
    <property type="entry name" value="CBM_6"/>
    <property type="match status" value="1"/>
</dbReference>
<evidence type="ECO:0000259" key="7">
    <source>
        <dbReference type="PROSITE" id="PS51175"/>
    </source>
</evidence>
<dbReference type="SUPFAM" id="SSF49785">
    <property type="entry name" value="Galactose-binding domain-like"/>
    <property type="match status" value="1"/>
</dbReference>
<gene>
    <name evidence="8" type="ORF">SAMN04488069_10117</name>
</gene>
<evidence type="ECO:0000256" key="6">
    <source>
        <dbReference type="SAM" id="SignalP"/>
    </source>
</evidence>
<evidence type="ECO:0000256" key="3">
    <source>
        <dbReference type="ARBA" id="ARBA00023295"/>
    </source>
</evidence>
<reference evidence="9" key="1">
    <citation type="submission" date="2016-10" db="EMBL/GenBank/DDBJ databases">
        <authorList>
            <person name="Varghese N."/>
            <person name="Submissions S."/>
        </authorList>
    </citation>
    <scope>NUCLEOTIDE SEQUENCE [LARGE SCALE GENOMIC DNA]</scope>
    <source>
        <strain evidence="9">CGMCC 1.8975</strain>
    </source>
</reference>